<dbReference type="Gene3D" id="2.130.10.10">
    <property type="entry name" value="YVTN repeat-like/Quinoprotein amine dehydrogenase"/>
    <property type="match status" value="3"/>
</dbReference>
<dbReference type="OrthoDB" id="5573735at2759"/>
<feature type="compositionally biased region" description="Low complexity" evidence="4">
    <location>
        <begin position="914"/>
        <end position="937"/>
    </location>
</feature>
<dbReference type="InterPro" id="IPR036322">
    <property type="entry name" value="WD40_repeat_dom_sf"/>
</dbReference>
<evidence type="ECO:0000256" key="4">
    <source>
        <dbReference type="SAM" id="MobiDB-lite"/>
    </source>
</evidence>
<feature type="compositionally biased region" description="Low complexity" evidence="4">
    <location>
        <begin position="764"/>
        <end position="789"/>
    </location>
</feature>
<feature type="compositionally biased region" description="Basic residues" evidence="4">
    <location>
        <begin position="877"/>
        <end position="889"/>
    </location>
</feature>
<feature type="region of interest" description="Disordered" evidence="4">
    <location>
        <begin position="854"/>
        <end position="969"/>
    </location>
</feature>
<keyword evidence="6" id="KW-1185">Reference proteome</keyword>
<dbReference type="GO" id="GO:0045717">
    <property type="term" value="P:negative regulation of fatty acid biosynthetic process"/>
    <property type="evidence" value="ECO:0007669"/>
    <property type="project" value="TreeGrafter"/>
</dbReference>
<dbReference type="InterPro" id="IPR045151">
    <property type="entry name" value="DCAF8"/>
</dbReference>
<feature type="compositionally biased region" description="Polar residues" evidence="4">
    <location>
        <begin position="468"/>
        <end position="479"/>
    </location>
</feature>
<reference evidence="5 6" key="1">
    <citation type="journal article" date="2016" name="Genome Biol. Evol.">
        <title>Gene Family Evolution Reflects Adaptation to Soil Environmental Stressors in the Genome of the Collembolan Orchesella cincta.</title>
        <authorList>
            <person name="Faddeeva-Vakhrusheva A."/>
            <person name="Derks M.F."/>
            <person name="Anvar S.Y."/>
            <person name="Agamennone V."/>
            <person name="Suring W."/>
            <person name="Smit S."/>
            <person name="van Straalen N.M."/>
            <person name="Roelofs D."/>
        </authorList>
    </citation>
    <scope>NUCLEOTIDE SEQUENCE [LARGE SCALE GENOMIC DNA]</scope>
    <source>
        <tissue evidence="5">Mixed pool</tissue>
    </source>
</reference>
<gene>
    <name evidence="5" type="ORF">Ocin01_02422</name>
</gene>
<organism evidence="5 6">
    <name type="scientific">Orchesella cincta</name>
    <name type="common">Springtail</name>
    <name type="synonym">Podura cincta</name>
    <dbReference type="NCBI Taxonomy" id="48709"/>
    <lineage>
        <taxon>Eukaryota</taxon>
        <taxon>Metazoa</taxon>
        <taxon>Ecdysozoa</taxon>
        <taxon>Arthropoda</taxon>
        <taxon>Hexapoda</taxon>
        <taxon>Collembola</taxon>
        <taxon>Entomobryomorpha</taxon>
        <taxon>Entomobryoidea</taxon>
        <taxon>Orchesellidae</taxon>
        <taxon>Orchesellinae</taxon>
        <taxon>Orchesella</taxon>
    </lineage>
</organism>
<dbReference type="PROSITE" id="PS50082">
    <property type="entry name" value="WD_REPEATS_2"/>
    <property type="match status" value="2"/>
</dbReference>
<dbReference type="SUPFAM" id="SSF50978">
    <property type="entry name" value="WD40 repeat-like"/>
    <property type="match status" value="1"/>
</dbReference>
<dbReference type="GO" id="GO:0005737">
    <property type="term" value="C:cytoplasm"/>
    <property type="evidence" value="ECO:0007669"/>
    <property type="project" value="TreeGrafter"/>
</dbReference>
<dbReference type="InterPro" id="IPR001680">
    <property type="entry name" value="WD40_rpt"/>
</dbReference>
<feature type="repeat" description="WD" evidence="3">
    <location>
        <begin position="56"/>
        <end position="90"/>
    </location>
</feature>
<evidence type="ECO:0000313" key="5">
    <source>
        <dbReference type="EMBL" id="ODN04275.1"/>
    </source>
</evidence>
<evidence type="ECO:0000256" key="3">
    <source>
        <dbReference type="PROSITE-ProRule" id="PRU00221"/>
    </source>
</evidence>
<feature type="compositionally biased region" description="Basic and acidic residues" evidence="4">
    <location>
        <begin position="946"/>
        <end position="962"/>
    </location>
</feature>
<dbReference type="Proteomes" id="UP000094527">
    <property type="component" value="Unassembled WGS sequence"/>
</dbReference>
<feature type="compositionally biased region" description="Low complexity" evidence="4">
    <location>
        <begin position="859"/>
        <end position="870"/>
    </location>
</feature>
<accession>A0A1D2NGP8</accession>
<name>A0A1D2NGP8_ORCCI</name>
<evidence type="ECO:0000256" key="2">
    <source>
        <dbReference type="ARBA" id="ARBA00022737"/>
    </source>
</evidence>
<dbReference type="SMART" id="SM00320">
    <property type="entry name" value="WD40"/>
    <property type="match status" value="5"/>
</dbReference>
<dbReference type="PROSITE" id="PS50294">
    <property type="entry name" value="WD_REPEATS_REGION"/>
    <property type="match status" value="1"/>
</dbReference>
<dbReference type="GO" id="GO:0080008">
    <property type="term" value="C:Cul4-RING E3 ubiquitin ligase complex"/>
    <property type="evidence" value="ECO:0007669"/>
    <property type="project" value="TreeGrafter"/>
</dbReference>
<dbReference type="Pfam" id="PF00400">
    <property type="entry name" value="WD40"/>
    <property type="match status" value="3"/>
</dbReference>
<feature type="compositionally biased region" description="Low complexity" evidence="4">
    <location>
        <begin position="734"/>
        <end position="744"/>
    </location>
</feature>
<dbReference type="AlphaFoldDB" id="A0A1D2NGP8"/>
<dbReference type="PANTHER" id="PTHR15574:SF43">
    <property type="entry name" value="DDB1- AND CUL4-ASSOCIATED FACTOR 5"/>
    <property type="match status" value="1"/>
</dbReference>
<keyword evidence="2" id="KW-0677">Repeat</keyword>
<dbReference type="PANTHER" id="PTHR15574">
    <property type="entry name" value="WD REPEAT DOMAIN-CONTAINING FAMILY"/>
    <property type="match status" value="1"/>
</dbReference>
<sequence length="969" mass="108298">MAKYESPLRMDFNARGAPGHPVKYMLHRSSFDHGPFYRNIVDWQFEKSKSLYRKNLLAHFGCVNAIEFSKDGNLLVSGGDDRRILLWRVDKALVSKDEPKIMQAEHLSNVFSLDFSCSSSKIISAGNDDQVIVHDISTGTPLDYFVHEQPVYGVSADPVNESIFCSACDDGQVLIFDIRESGNGWLKSLSEIYFYVKLFKLFVGISDPFCLAKVTSAFHSAMFHPVEPRLVVTANSKEGVASWDVRMPKRVFVKYGMHNSNQCCMSARFNRLGSQILVLRRRLPPILYATDSPGHLYQFNHRGYYNSCTMKSCSFAGQNDQYVLSGSDNFDLHLWKIPTPGSDQWINKADMVLRGHRSIVNQVRYNYVHNVIASSGVEKIVKLWSPFPMPDEPGGKTPSVVTNEFERRIYTPDDYVSLVMQTGQGHFMSLTYEAGRKNTKEDSRMLAFFDALVQRDINGLSDEDSDNFPETSSYTNTVYTSPETSSSENEDEDSNPPNFRSHLPTISMQAAFSRISREVIRSNINNESAIPDETSSDQTSTTGGEASVVNSQETDTNDVVGEENESSSPPTLVTAPDDNEVIEPNSQTENRDMTANMITKLILEKESRRKQGSKSNGANGRDSDDSDSNSDSDSSNEGGISVKHKSTSRPLKLQQGRKLILTKKVKSSSGRYSKTHKKFRKRLLRLRRREVISTPVYDSSRNTLEATPTTESSFARISELMTRNQSIQSDSSEDSSSSTSSDSSSSDEWEKESVMKDSKKKVNSSKSRAVISSDSSSSVDSQIQNVSDQDNVESEVTNNPSTSTSYSKDLKRKRRPACKLNEACKALFKRYVDSESETQRDNKEAVVIPYKRAHLENLESPSTNSSVEPSSAEHVTFKRLAKNKSRNYRKATATVSTPPDSGIDVSKEPEPCCSKSFSTRTTSTLLDSPTTTPSKTNGTKRTRRKKQEESADHSTDPGIERVDSDDESE</sequence>
<comment type="caution">
    <text evidence="5">The sequence shown here is derived from an EMBL/GenBank/DDBJ whole genome shotgun (WGS) entry which is preliminary data.</text>
</comment>
<dbReference type="InterPro" id="IPR015943">
    <property type="entry name" value="WD40/YVTN_repeat-like_dom_sf"/>
</dbReference>
<dbReference type="STRING" id="48709.A0A1D2NGP8"/>
<evidence type="ECO:0000256" key="1">
    <source>
        <dbReference type="ARBA" id="ARBA00022574"/>
    </source>
</evidence>
<proteinExistence type="predicted"/>
<keyword evidence="1 3" id="KW-0853">WD repeat</keyword>
<feature type="repeat" description="WD" evidence="3">
    <location>
        <begin position="353"/>
        <end position="385"/>
    </location>
</feature>
<protein>
    <submittedName>
        <fullName evidence="5">DDB1-and CUL4-associated factor 5</fullName>
    </submittedName>
</protein>
<feature type="compositionally biased region" description="Polar residues" evidence="4">
    <location>
        <begin position="794"/>
        <end position="807"/>
    </location>
</feature>
<dbReference type="EMBL" id="LJIJ01000049">
    <property type="protein sequence ID" value="ODN04275.1"/>
    <property type="molecule type" value="Genomic_DNA"/>
</dbReference>
<feature type="region of interest" description="Disordered" evidence="4">
    <location>
        <begin position="524"/>
        <end position="679"/>
    </location>
</feature>
<feature type="region of interest" description="Disordered" evidence="4">
    <location>
        <begin position="723"/>
        <end position="814"/>
    </location>
</feature>
<evidence type="ECO:0000313" key="6">
    <source>
        <dbReference type="Proteomes" id="UP000094527"/>
    </source>
</evidence>
<feature type="region of interest" description="Disordered" evidence="4">
    <location>
        <begin position="460"/>
        <end position="503"/>
    </location>
</feature>
<feature type="compositionally biased region" description="Polar residues" evidence="4">
    <location>
        <begin position="536"/>
        <end position="554"/>
    </location>
</feature>